<dbReference type="AlphaFoldDB" id="A0A9W7LC95"/>
<dbReference type="SUPFAM" id="SSF47473">
    <property type="entry name" value="EF-hand"/>
    <property type="match status" value="1"/>
</dbReference>
<reference evidence="11" key="1">
    <citation type="journal article" date="2023" name="Commun. Biol.">
        <title>Genome analysis of Parmales, the sister group of diatoms, reveals the evolutionary specialization of diatoms from phago-mixotrophs to photoautotrophs.</title>
        <authorList>
            <person name="Ban H."/>
            <person name="Sato S."/>
            <person name="Yoshikawa S."/>
            <person name="Yamada K."/>
            <person name="Nakamura Y."/>
            <person name="Ichinomiya M."/>
            <person name="Sato N."/>
            <person name="Blanc-Mathieu R."/>
            <person name="Endo H."/>
            <person name="Kuwata A."/>
            <person name="Ogata H."/>
        </authorList>
    </citation>
    <scope>NUCLEOTIDE SEQUENCE [LARGE SCALE GENOMIC DNA]</scope>
</reference>
<evidence type="ECO:0000256" key="4">
    <source>
        <dbReference type="ARBA" id="ARBA00022840"/>
    </source>
</evidence>
<evidence type="ECO:0000256" key="7">
    <source>
        <dbReference type="SAM" id="MobiDB-lite"/>
    </source>
</evidence>
<dbReference type="InterPro" id="IPR000719">
    <property type="entry name" value="Prot_kinase_dom"/>
</dbReference>
<feature type="compositionally biased region" description="Basic and acidic residues" evidence="7">
    <location>
        <begin position="20"/>
        <end position="29"/>
    </location>
</feature>
<dbReference type="EMBL" id="BRYA01000220">
    <property type="protein sequence ID" value="GMI44563.1"/>
    <property type="molecule type" value="Genomic_DNA"/>
</dbReference>
<dbReference type="FunFam" id="1.10.510.10:FF:000571">
    <property type="entry name" value="Maternal embryonic leucine zipper kinase"/>
    <property type="match status" value="1"/>
</dbReference>
<protein>
    <recommendedName>
        <fullName evidence="12">Calmodulin</fullName>
    </recommendedName>
</protein>
<feature type="compositionally biased region" description="Basic and acidic residues" evidence="7">
    <location>
        <begin position="50"/>
        <end position="71"/>
    </location>
</feature>
<keyword evidence="3" id="KW-0106">Calcium</keyword>
<evidence type="ECO:0000256" key="2">
    <source>
        <dbReference type="ARBA" id="ARBA00022741"/>
    </source>
</evidence>
<feature type="compositionally biased region" description="Basic and acidic residues" evidence="7">
    <location>
        <begin position="512"/>
        <end position="545"/>
    </location>
</feature>
<evidence type="ECO:0000259" key="9">
    <source>
        <dbReference type="PROSITE" id="PS50222"/>
    </source>
</evidence>
<dbReference type="GO" id="GO:0004672">
    <property type="term" value="F:protein kinase activity"/>
    <property type="evidence" value="ECO:0007669"/>
    <property type="project" value="InterPro"/>
</dbReference>
<feature type="domain" description="EF-hand" evidence="9">
    <location>
        <begin position="436"/>
        <end position="471"/>
    </location>
</feature>
<gene>
    <name evidence="10" type="ORF">TrCOL_g2357</name>
</gene>
<dbReference type="GO" id="GO:0005524">
    <property type="term" value="F:ATP binding"/>
    <property type="evidence" value="ECO:0007669"/>
    <property type="project" value="UniProtKB-UniRule"/>
</dbReference>
<evidence type="ECO:0000313" key="10">
    <source>
        <dbReference type="EMBL" id="GMI44563.1"/>
    </source>
</evidence>
<dbReference type="InterPro" id="IPR018247">
    <property type="entry name" value="EF_Hand_1_Ca_BS"/>
</dbReference>
<dbReference type="SMART" id="SM00054">
    <property type="entry name" value="EFh"/>
    <property type="match status" value="2"/>
</dbReference>
<dbReference type="SUPFAM" id="SSF56112">
    <property type="entry name" value="Protein kinase-like (PK-like)"/>
    <property type="match status" value="1"/>
</dbReference>
<evidence type="ECO:0000256" key="6">
    <source>
        <dbReference type="PROSITE-ProRule" id="PRU10141"/>
    </source>
</evidence>
<organism evidence="10 11">
    <name type="scientific">Triparma columacea</name>
    <dbReference type="NCBI Taxonomy" id="722753"/>
    <lineage>
        <taxon>Eukaryota</taxon>
        <taxon>Sar</taxon>
        <taxon>Stramenopiles</taxon>
        <taxon>Ochrophyta</taxon>
        <taxon>Bolidophyceae</taxon>
        <taxon>Parmales</taxon>
        <taxon>Triparmaceae</taxon>
        <taxon>Triparma</taxon>
    </lineage>
</organism>
<dbReference type="PANTHER" id="PTHR24347">
    <property type="entry name" value="SERINE/THREONINE-PROTEIN KINASE"/>
    <property type="match status" value="1"/>
</dbReference>
<dbReference type="Gene3D" id="3.30.200.20">
    <property type="entry name" value="Phosphorylase Kinase, domain 1"/>
    <property type="match status" value="1"/>
</dbReference>
<dbReference type="InterPro" id="IPR002048">
    <property type="entry name" value="EF_hand_dom"/>
</dbReference>
<dbReference type="Gene3D" id="6.10.140.620">
    <property type="match status" value="1"/>
</dbReference>
<feature type="region of interest" description="Disordered" evidence="7">
    <location>
        <begin position="509"/>
        <end position="545"/>
    </location>
</feature>
<keyword evidence="4 6" id="KW-0067">ATP-binding</keyword>
<dbReference type="GO" id="GO:0005509">
    <property type="term" value="F:calcium ion binding"/>
    <property type="evidence" value="ECO:0007669"/>
    <property type="project" value="InterPro"/>
</dbReference>
<dbReference type="Pfam" id="PF13499">
    <property type="entry name" value="EF-hand_7"/>
    <property type="match status" value="1"/>
</dbReference>
<dbReference type="PROSITE" id="PS50011">
    <property type="entry name" value="PROTEIN_KINASE_DOM"/>
    <property type="match status" value="1"/>
</dbReference>
<evidence type="ECO:0000256" key="1">
    <source>
        <dbReference type="ARBA" id="ARBA00022737"/>
    </source>
</evidence>
<dbReference type="InterPro" id="IPR011992">
    <property type="entry name" value="EF-hand-dom_pair"/>
</dbReference>
<keyword evidence="11" id="KW-1185">Reference proteome</keyword>
<feature type="binding site" evidence="6">
    <location>
        <position position="133"/>
    </location>
    <ligand>
        <name>ATP</name>
        <dbReference type="ChEBI" id="CHEBI:30616"/>
    </ligand>
</feature>
<evidence type="ECO:0000259" key="8">
    <source>
        <dbReference type="PROSITE" id="PS50011"/>
    </source>
</evidence>
<evidence type="ECO:0000313" key="11">
    <source>
        <dbReference type="Proteomes" id="UP001165065"/>
    </source>
</evidence>
<dbReference type="InterPro" id="IPR008271">
    <property type="entry name" value="Ser/Thr_kinase_AS"/>
</dbReference>
<feature type="domain" description="Protein kinase" evidence="8">
    <location>
        <begin position="104"/>
        <end position="359"/>
    </location>
</feature>
<evidence type="ECO:0008006" key="12">
    <source>
        <dbReference type="Google" id="ProtNLM"/>
    </source>
</evidence>
<dbReference type="PROSITE" id="PS50222">
    <property type="entry name" value="EF_HAND_2"/>
    <property type="match status" value="2"/>
</dbReference>
<comment type="similarity">
    <text evidence="5">Belongs to the protein kinase superfamily. Ser/Thr protein kinase family. CDPK subfamily.</text>
</comment>
<accession>A0A9W7LC95</accession>
<dbReference type="PROSITE" id="PS00107">
    <property type="entry name" value="PROTEIN_KINASE_ATP"/>
    <property type="match status" value="1"/>
</dbReference>
<dbReference type="PROSITE" id="PS00108">
    <property type="entry name" value="PROTEIN_KINASE_ST"/>
    <property type="match status" value="1"/>
</dbReference>
<dbReference type="CDD" id="cd00051">
    <property type="entry name" value="EFh"/>
    <property type="match status" value="1"/>
</dbReference>
<proteinExistence type="inferred from homology"/>
<evidence type="ECO:0000256" key="3">
    <source>
        <dbReference type="ARBA" id="ARBA00022837"/>
    </source>
</evidence>
<feature type="compositionally biased region" description="Polar residues" evidence="7">
    <location>
        <begin position="73"/>
        <end position="85"/>
    </location>
</feature>
<dbReference type="Gene3D" id="1.10.510.10">
    <property type="entry name" value="Transferase(Phosphotransferase) domain 1"/>
    <property type="match status" value="1"/>
</dbReference>
<feature type="region of interest" description="Disordered" evidence="7">
    <location>
        <begin position="1"/>
        <end position="95"/>
    </location>
</feature>
<dbReference type="OrthoDB" id="193931at2759"/>
<dbReference type="CDD" id="cd05117">
    <property type="entry name" value="STKc_CAMK"/>
    <property type="match status" value="1"/>
</dbReference>
<comment type="caution">
    <text evidence="10">The sequence shown here is derived from an EMBL/GenBank/DDBJ whole genome shotgun (WGS) entry which is preliminary data.</text>
</comment>
<dbReference type="InterPro" id="IPR011009">
    <property type="entry name" value="Kinase-like_dom_sf"/>
</dbReference>
<evidence type="ECO:0000256" key="5">
    <source>
        <dbReference type="ARBA" id="ARBA00024334"/>
    </source>
</evidence>
<feature type="domain" description="EF-hand" evidence="9">
    <location>
        <begin position="472"/>
        <end position="507"/>
    </location>
</feature>
<dbReference type="Gene3D" id="1.10.238.10">
    <property type="entry name" value="EF-hand"/>
    <property type="match status" value="1"/>
</dbReference>
<feature type="compositionally biased region" description="Polar residues" evidence="7">
    <location>
        <begin position="1"/>
        <end position="16"/>
    </location>
</feature>
<dbReference type="Pfam" id="PF00069">
    <property type="entry name" value="Pkinase"/>
    <property type="match status" value="1"/>
</dbReference>
<name>A0A9W7LC95_9STRA</name>
<keyword evidence="2 6" id="KW-0547">Nucleotide-binding</keyword>
<dbReference type="SMART" id="SM00220">
    <property type="entry name" value="S_TKc"/>
    <property type="match status" value="1"/>
</dbReference>
<dbReference type="FunFam" id="1.10.238.10:FF:000527">
    <property type="entry name" value="Calmodulin-3"/>
    <property type="match status" value="1"/>
</dbReference>
<dbReference type="PROSITE" id="PS00018">
    <property type="entry name" value="EF_HAND_1"/>
    <property type="match status" value="2"/>
</dbReference>
<dbReference type="Proteomes" id="UP001165065">
    <property type="component" value="Unassembled WGS sequence"/>
</dbReference>
<dbReference type="InterPro" id="IPR017441">
    <property type="entry name" value="Protein_kinase_ATP_BS"/>
</dbReference>
<dbReference type="FunFam" id="3.30.200.20:FF:000042">
    <property type="entry name" value="Aurora kinase A"/>
    <property type="match status" value="1"/>
</dbReference>
<sequence length="545" mass="60395">MGNCNSSPPETKTQPVAGSPEKEPSKVAEPEPSLTPNVSLAAPVEPPAEEILKAETVKKARTAAEEEKAQKEIGSTSDANATDEPTTAPEKLVPDSKTGFLDDYTFGSDLGSGSFSVVKQAIYKKTGEAFAVKCIKRSSLPPDEVDALRDEVSILGEVKHRNIIHMHAFYEEPEHYYLVMEIMDGGELFDRIVQKSFYNEKEARNLVKILLEAINYMHERNIVHRDLKPENLLLASMTNDSDIRLADFGFAKRVSTPLSTQCGTPGYVAPEILKGDKYGLSVDMWSIGVITYILLGGYPPFHDDNQAVLYRKIKEGNFDFHPEYWDPVSEEAKNLIKSMLTVSIEDRMTAKDALNDPWINMSDSKLEAHDLNGTLDEIKKFNARKKLKGTIKAVMAMGKMKRLIESLTQASNQIDNENETAAKNQGDVIASLLSEEQVAEFKEEFNKFDENGDGTITTDELAVVMKNLGQNPTEQQLKDMVEEVDIDKNGTIEFGEFIMMMTKLIGSADATESVKEADAIESVKEADATESVKEGDATESVKEEQ</sequence>
<keyword evidence="1" id="KW-0677">Repeat</keyword>